<proteinExistence type="predicted"/>
<keyword evidence="4" id="KW-0288">FMN</keyword>
<dbReference type="Pfam" id="PF01507">
    <property type="entry name" value="PAPS_reduct"/>
    <property type="match status" value="1"/>
</dbReference>
<evidence type="ECO:0000256" key="2">
    <source>
        <dbReference type="ARBA" id="ARBA00012393"/>
    </source>
</evidence>
<keyword evidence="15" id="KW-1185">Reference proteome</keyword>
<comment type="catalytic activity">
    <reaction evidence="12">
        <text>FMN + ATP + H(+) = FAD + diphosphate</text>
        <dbReference type="Rhea" id="RHEA:17237"/>
        <dbReference type="ChEBI" id="CHEBI:15378"/>
        <dbReference type="ChEBI" id="CHEBI:30616"/>
        <dbReference type="ChEBI" id="CHEBI:33019"/>
        <dbReference type="ChEBI" id="CHEBI:57692"/>
        <dbReference type="ChEBI" id="CHEBI:58210"/>
        <dbReference type="EC" id="2.7.7.2"/>
    </reaction>
</comment>
<dbReference type="PANTHER" id="PTHR23293">
    <property type="entry name" value="FAD SYNTHETASE-RELATED FMN ADENYLYLTRANSFERASE"/>
    <property type="match status" value="1"/>
</dbReference>
<dbReference type="GO" id="GO:0006747">
    <property type="term" value="P:FAD biosynthetic process"/>
    <property type="evidence" value="ECO:0007669"/>
    <property type="project" value="TreeGrafter"/>
</dbReference>
<dbReference type="Proteomes" id="UP000038009">
    <property type="component" value="Unassembled WGS sequence"/>
</dbReference>
<evidence type="ECO:0000256" key="11">
    <source>
        <dbReference type="ARBA" id="ARBA00031871"/>
    </source>
</evidence>
<keyword evidence="3" id="KW-0285">Flavoprotein</keyword>
<dbReference type="AlphaFoldDB" id="A0A0N1I7C6"/>
<dbReference type="VEuPathDB" id="TriTrypDB:Lsey_0055_0280"/>
<evidence type="ECO:0000256" key="1">
    <source>
        <dbReference type="ARBA" id="ARBA00004726"/>
    </source>
</evidence>
<gene>
    <name evidence="14" type="ORF">ABL78_2614</name>
</gene>
<evidence type="ECO:0000313" key="15">
    <source>
        <dbReference type="Proteomes" id="UP000038009"/>
    </source>
</evidence>
<evidence type="ECO:0000256" key="4">
    <source>
        <dbReference type="ARBA" id="ARBA00022643"/>
    </source>
</evidence>
<evidence type="ECO:0000256" key="12">
    <source>
        <dbReference type="ARBA" id="ARBA00049494"/>
    </source>
</evidence>
<evidence type="ECO:0000313" key="14">
    <source>
        <dbReference type="EMBL" id="KPI88315.1"/>
    </source>
</evidence>
<accession>A0A0N1I7C6</accession>
<evidence type="ECO:0000259" key="13">
    <source>
        <dbReference type="Pfam" id="PF01507"/>
    </source>
</evidence>
<dbReference type="CDD" id="cd23948">
    <property type="entry name" value="FAD_synthase"/>
    <property type="match status" value="1"/>
</dbReference>
<dbReference type="OrthoDB" id="270728at2759"/>
<keyword evidence="9" id="KW-0067">ATP-binding</keyword>
<name>A0A0N1I7C6_LEPSE</name>
<protein>
    <recommendedName>
        <fullName evidence="2">FAD synthase</fullName>
        <ecNumber evidence="2">2.7.7.2</ecNumber>
    </recommendedName>
    <alternativeName>
        <fullName evidence="10">FAD pyrophosphorylase</fullName>
    </alternativeName>
    <alternativeName>
        <fullName evidence="11">FMN adenylyltransferase</fullName>
    </alternativeName>
</protein>
<evidence type="ECO:0000256" key="6">
    <source>
        <dbReference type="ARBA" id="ARBA00022695"/>
    </source>
</evidence>
<feature type="domain" description="Phosphoadenosine phosphosulphate reductase" evidence="13">
    <location>
        <begin position="64"/>
        <end position="219"/>
    </location>
</feature>
<evidence type="ECO:0000256" key="3">
    <source>
        <dbReference type="ARBA" id="ARBA00022630"/>
    </source>
</evidence>
<dbReference type="OMA" id="LPYCCLY"/>
<dbReference type="EC" id="2.7.7.2" evidence="2"/>
<dbReference type="Gene3D" id="3.40.50.620">
    <property type="entry name" value="HUPs"/>
    <property type="match status" value="1"/>
</dbReference>
<evidence type="ECO:0000256" key="10">
    <source>
        <dbReference type="ARBA" id="ARBA00031145"/>
    </source>
</evidence>
<dbReference type="PANTHER" id="PTHR23293:SF9">
    <property type="entry name" value="FAD SYNTHASE"/>
    <property type="match status" value="1"/>
</dbReference>
<keyword evidence="7" id="KW-0547">Nucleotide-binding</keyword>
<sequence length="250" mass="29048">MADSSPKEGHPRVDSNDASVDETCEVAVKTHMKRPPSDELLEHVQVSHAIIRDVFDRFPASEIGISFNGGKDSVVMLDLIRRIIPVDLLKQCCMFVIDLRDEFDELLDFRARYMREEAKELTLRHQEVTMDMRESMFKLLAKWPLKAVFMGTRKTDPHGRSQHSPVEMTTVGWPEFYRVCPLFSWSVHHVWEYTKLNHIPQCKLYEDGYTSLGSVSNTSRHPQLRKEDGTYKPAWELTSDNEREGRHCHC</sequence>
<dbReference type="GO" id="GO:0005524">
    <property type="term" value="F:ATP binding"/>
    <property type="evidence" value="ECO:0007669"/>
    <property type="project" value="UniProtKB-KW"/>
</dbReference>
<keyword evidence="6" id="KW-0548">Nucleotidyltransferase</keyword>
<keyword evidence="5" id="KW-0808">Transferase</keyword>
<comment type="caution">
    <text evidence="14">The sequence shown here is derived from an EMBL/GenBank/DDBJ whole genome shotgun (WGS) entry which is preliminary data.</text>
</comment>
<organism evidence="14 15">
    <name type="scientific">Leptomonas seymouri</name>
    <dbReference type="NCBI Taxonomy" id="5684"/>
    <lineage>
        <taxon>Eukaryota</taxon>
        <taxon>Discoba</taxon>
        <taxon>Euglenozoa</taxon>
        <taxon>Kinetoplastea</taxon>
        <taxon>Metakinetoplastina</taxon>
        <taxon>Trypanosomatida</taxon>
        <taxon>Trypanosomatidae</taxon>
        <taxon>Leishmaniinae</taxon>
        <taxon>Leptomonas</taxon>
    </lineage>
</organism>
<evidence type="ECO:0000256" key="9">
    <source>
        <dbReference type="ARBA" id="ARBA00022840"/>
    </source>
</evidence>
<evidence type="ECO:0000256" key="7">
    <source>
        <dbReference type="ARBA" id="ARBA00022741"/>
    </source>
</evidence>
<keyword evidence="8" id="KW-0274">FAD</keyword>
<dbReference type="GO" id="GO:0003919">
    <property type="term" value="F:FMN adenylyltransferase activity"/>
    <property type="evidence" value="ECO:0007669"/>
    <property type="project" value="UniProtKB-EC"/>
</dbReference>
<evidence type="ECO:0000256" key="5">
    <source>
        <dbReference type="ARBA" id="ARBA00022679"/>
    </source>
</evidence>
<evidence type="ECO:0000256" key="8">
    <source>
        <dbReference type="ARBA" id="ARBA00022827"/>
    </source>
</evidence>
<dbReference type="InterPro" id="IPR014729">
    <property type="entry name" value="Rossmann-like_a/b/a_fold"/>
</dbReference>
<dbReference type="EMBL" id="LJSK01000055">
    <property type="protein sequence ID" value="KPI88315.1"/>
    <property type="molecule type" value="Genomic_DNA"/>
</dbReference>
<reference evidence="14 15" key="1">
    <citation type="journal article" date="2015" name="PLoS Pathog.">
        <title>Leptomonas seymouri: Adaptations to the Dixenous Life Cycle Analyzed by Genome Sequencing, Transcriptome Profiling and Co-infection with Leishmania donovani.</title>
        <authorList>
            <person name="Kraeva N."/>
            <person name="Butenko A."/>
            <person name="Hlavacova J."/>
            <person name="Kostygov A."/>
            <person name="Myskova J."/>
            <person name="Grybchuk D."/>
            <person name="Lestinova T."/>
            <person name="Votypka J."/>
            <person name="Volf P."/>
            <person name="Opperdoes F."/>
            <person name="Flegontov P."/>
            <person name="Lukes J."/>
            <person name="Yurchenko V."/>
        </authorList>
    </citation>
    <scope>NUCLEOTIDE SEQUENCE [LARGE SCALE GENOMIC DNA]</scope>
    <source>
        <strain evidence="14 15">ATCC 30220</strain>
    </source>
</reference>
<dbReference type="SUPFAM" id="SSF52402">
    <property type="entry name" value="Adenine nucleotide alpha hydrolases-like"/>
    <property type="match status" value="1"/>
</dbReference>
<dbReference type="InterPro" id="IPR002500">
    <property type="entry name" value="PAPS_reduct_dom"/>
</dbReference>
<comment type="pathway">
    <text evidence="1">Cofactor biosynthesis; FAD biosynthesis; FAD from FMN: step 1/1.</text>
</comment>